<keyword evidence="1" id="KW-0472">Membrane</keyword>
<evidence type="ECO:0008006" key="4">
    <source>
        <dbReference type="Google" id="ProtNLM"/>
    </source>
</evidence>
<reference evidence="2 3" key="1">
    <citation type="submission" date="2016-10" db="EMBL/GenBank/DDBJ databases">
        <authorList>
            <person name="de Groot N.N."/>
        </authorList>
    </citation>
    <scope>NUCLEOTIDE SEQUENCE [LARGE SCALE GENOMIC DNA]</scope>
    <source>
        <strain evidence="2 3">CGMCC 1.10267</strain>
    </source>
</reference>
<keyword evidence="1" id="KW-1133">Transmembrane helix</keyword>
<feature type="transmembrane region" description="Helical" evidence="1">
    <location>
        <begin position="41"/>
        <end position="62"/>
    </location>
</feature>
<evidence type="ECO:0000313" key="2">
    <source>
        <dbReference type="EMBL" id="SDG83654.1"/>
    </source>
</evidence>
<dbReference type="OrthoDB" id="8116201at2"/>
<dbReference type="STRING" id="440168.SAMN04487974_109119"/>
<proteinExistence type="predicted"/>
<feature type="transmembrane region" description="Helical" evidence="1">
    <location>
        <begin position="69"/>
        <end position="90"/>
    </location>
</feature>
<dbReference type="Proteomes" id="UP000199495">
    <property type="component" value="Unassembled WGS sequence"/>
</dbReference>
<keyword evidence="3" id="KW-1185">Reference proteome</keyword>
<dbReference type="AlphaFoldDB" id="A0A1G7XHP9"/>
<protein>
    <recommendedName>
        <fullName evidence="4">DUF2834 domain-containing protein</fullName>
    </recommendedName>
</protein>
<name>A0A1G7XHP9_9HYPH</name>
<keyword evidence="1" id="KW-0812">Transmembrane</keyword>
<evidence type="ECO:0000313" key="3">
    <source>
        <dbReference type="Proteomes" id="UP000199495"/>
    </source>
</evidence>
<gene>
    <name evidence="2" type="ORF">SAMN04487974_109119</name>
</gene>
<dbReference type="RefSeq" id="WP_090597389.1">
    <property type="nucleotide sequence ID" value="NZ_FNCS01000009.1"/>
</dbReference>
<sequence length="102" mass="11188">MTLIRVALIVAAVAFAAMIVSAALRADIFESFAAVSADPWGAVSLVDLYIGFLAFGVIVWFVEPDMRARLGVIIALPFLGNLVALPWLAWRLPMFARALRRR</sequence>
<accession>A0A1G7XHP9</accession>
<evidence type="ECO:0000256" key="1">
    <source>
        <dbReference type="SAM" id="Phobius"/>
    </source>
</evidence>
<organism evidence="2 3">
    <name type="scientific">Pelagibacterium luteolum</name>
    <dbReference type="NCBI Taxonomy" id="440168"/>
    <lineage>
        <taxon>Bacteria</taxon>
        <taxon>Pseudomonadati</taxon>
        <taxon>Pseudomonadota</taxon>
        <taxon>Alphaproteobacteria</taxon>
        <taxon>Hyphomicrobiales</taxon>
        <taxon>Devosiaceae</taxon>
        <taxon>Pelagibacterium</taxon>
    </lineage>
</organism>
<dbReference type="EMBL" id="FNCS01000009">
    <property type="protein sequence ID" value="SDG83654.1"/>
    <property type="molecule type" value="Genomic_DNA"/>
</dbReference>